<evidence type="ECO:0000313" key="5">
    <source>
        <dbReference type="Proteomes" id="UP000277896"/>
    </source>
</evidence>
<dbReference type="AlphaFoldDB" id="A0A098R398"/>
<evidence type="ECO:0000313" key="2">
    <source>
        <dbReference type="EMBL" id="AYJ39361.1"/>
    </source>
</evidence>
<keyword evidence="4" id="KW-1185">Reference proteome</keyword>
<dbReference type="GO" id="GO:0003677">
    <property type="term" value="F:DNA binding"/>
    <property type="evidence" value="ECO:0007669"/>
    <property type="project" value="InterPro"/>
</dbReference>
<evidence type="ECO:0000313" key="3">
    <source>
        <dbReference type="EMBL" id="GBF02442.1"/>
    </source>
</evidence>
<dbReference type="eggNOG" id="COG1396">
    <property type="taxonomic scope" value="Bacteria"/>
</dbReference>
<dbReference type="CDD" id="cd00093">
    <property type="entry name" value="HTH_XRE"/>
    <property type="match status" value="1"/>
</dbReference>
<dbReference type="KEGG" id="lpx:ASU28_11115"/>
<dbReference type="Pfam" id="PF12844">
    <property type="entry name" value="HTH_19"/>
    <property type="match status" value="1"/>
</dbReference>
<dbReference type="SMART" id="SM00530">
    <property type="entry name" value="HTH_XRE"/>
    <property type="match status" value="1"/>
</dbReference>
<sequence>MFPERLRALRRGQKMTLAQLATALNQMPTADKTTRQNTAAQIGNWERDLRTPSYLEVRKLAEFFNVTTDYLSGKSDQEEYDLGRIFLSGKPLTFNQEQLSSEDRYELFQLMDGYLHGRQHRVSTDATGQEELDLHFDD</sequence>
<reference evidence="2 5" key="2">
    <citation type="submission" date="2018-10" db="EMBL/GenBank/DDBJ databases">
        <title>Genome seuquencing of Lactobacillus species.</title>
        <authorList>
            <person name="Baek C."/>
            <person name="Yi H."/>
        </authorList>
    </citation>
    <scope>NUCLEOTIDE SEQUENCE [LARGE SCALE GENOMIC DNA]</scope>
    <source>
        <strain evidence="2 5">DSM 10667</strain>
    </source>
</reference>
<organism evidence="2 5">
    <name type="scientific">Lactiplantibacillus paraplantarum</name>
    <dbReference type="NCBI Taxonomy" id="60520"/>
    <lineage>
        <taxon>Bacteria</taxon>
        <taxon>Bacillati</taxon>
        <taxon>Bacillota</taxon>
        <taxon>Bacilli</taxon>
        <taxon>Lactobacillales</taxon>
        <taxon>Lactobacillaceae</taxon>
        <taxon>Lactiplantibacillus</taxon>
    </lineage>
</organism>
<feature type="domain" description="HTH cro/C1-type" evidence="1">
    <location>
        <begin position="6"/>
        <end position="71"/>
    </location>
</feature>
<dbReference type="InterPro" id="IPR010982">
    <property type="entry name" value="Lambda_DNA-bd_dom_sf"/>
</dbReference>
<dbReference type="Gene3D" id="1.10.260.40">
    <property type="entry name" value="lambda repressor-like DNA-binding domains"/>
    <property type="match status" value="1"/>
</dbReference>
<dbReference type="Proteomes" id="UP000277896">
    <property type="component" value="Chromosome"/>
</dbReference>
<dbReference type="SUPFAM" id="SSF47413">
    <property type="entry name" value="lambda repressor-like DNA-binding domains"/>
    <property type="match status" value="1"/>
</dbReference>
<evidence type="ECO:0000259" key="1">
    <source>
        <dbReference type="PROSITE" id="PS50943"/>
    </source>
</evidence>
<evidence type="ECO:0000313" key="4">
    <source>
        <dbReference type="Proteomes" id="UP000236162"/>
    </source>
</evidence>
<dbReference type="EMBL" id="CP032744">
    <property type="protein sequence ID" value="AYJ39361.1"/>
    <property type="molecule type" value="Genomic_DNA"/>
</dbReference>
<name>A0A098R398_9LACO</name>
<accession>A0A098R398</accession>
<dbReference type="RefSeq" id="WP_021732750.1">
    <property type="nucleotide sequence ID" value="NZ_AVAI01000161.1"/>
</dbReference>
<gene>
    <name evidence="2" type="ORF">LP667_11365</name>
    <name evidence="3" type="ORF">LPPLD21_01990</name>
</gene>
<dbReference type="PROSITE" id="PS50943">
    <property type="entry name" value="HTH_CROC1"/>
    <property type="match status" value="1"/>
</dbReference>
<dbReference type="Proteomes" id="UP000236162">
    <property type="component" value="Unassembled WGS sequence"/>
</dbReference>
<protein>
    <submittedName>
        <fullName evidence="3">Cro/Cl family transcriptional regulator</fullName>
    </submittedName>
    <submittedName>
        <fullName evidence="2">XRE family transcriptional regulator</fullName>
    </submittedName>
</protein>
<dbReference type="InterPro" id="IPR001387">
    <property type="entry name" value="Cro/C1-type_HTH"/>
</dbReference>
<proteinExistence type="predicted"/>
<dbReference type="EMBL" id="BDOR01000010">
    <property type="protein sequence ID" value="GBF02442.1"/>
    <property type="molecule type" value="Genomic_DNA"/>
</dbReference>
<reference evidence="3 4" key="1">
    <citation type="submission" date="2017-04" db="EMBL/GenBank/DDBJ databases">
        <title>In vitro and in silico characterization of Lactobacillus paraplantarum D2-1, a starter culture for soymilk fermentation.</title>
        <authorList>
            <person name="Endo A."/>
            <person name="Sasaki F."/>
            <person name="Maeno S."/>
            <person name="Kanesaki Y."/>
            <person name="Kubota E."/>
            <person name="Torres G.A."/>
            <person name="Tomita S."/>
            <person name="Nakagawa J."/>
        </authorList>
    </citation>
    <scope>NUCLEOTIDE SEQUENCE [LARGE SCALE GENOMIC DNA]</scope>
    <source>
        <strain evidence="3 4">D2-1</strain>
    </source>
</reference>